<keyword evidence="2" id="KW-1185">Reference proteome</keyword>
<reference evidence="1" key="1">
    <citation type="journal article" date="2020" name="Stud. Mycol.">
        <title>101 Dothideomycetes genomes: a test case for predicting lifestyles and emergence of pathogens.</title>
        <authorList>
            <person name="Haridas S."/>
            <person name="Albert R."/>
            <person name="Binder M."/>
            <person name="Bloem J."/>
            <person name="Labutti K."/>
            <person name="Salamov A."/>
            <person name="Andreopoulos B."/>
            <person name="Baker S."/>
            <person name="Barry K."/>
            <person name="Bills G."/>
            <person name="Bluhm B."/>
            <person name="Cannon C."/>
            <person name="Castanera R."/>
            <person name="Culley D."/>
            <person name="Daum C."/>
            <person name="Ezra D."/>
            <person name="Gonzalez J."/>
            <person name="Henrissat B."/>
            <person name="Kuo A."/>
            <person name="Liang C."/>
            <person name="Lipzen A."/>
            <person name="Lutzoni F."/>
            <person name="Magnuson J."/>
            <person name="Mondo S."/>
            <person name="Nolan M."/>
            <person name="Ohm R."/>
            <person name="Pangilinan J."/>
            <person name="Park H.-J."/>
            <person name="Ramirez L."/>
            <person name="Alfaro M."/>
            <person name="Sun H."/>
            <person name="Tritt A."/>
            <person name="Yoshinaga Y."/>
            <person name="Zwiers L.-H."/>
            <person name="Turgeon B."/>
            <person name="Goodwin S."/>
            <person name="Spatafora J."/>
            <person name="Crous P."/>
            <person name="Grigoriev I."/>
        </authorList>
    </citation>
    <scope>NUCLEOTIDE SEQUENCE</scope>
    <source>
        <strain evidence="1">CBS 675.92</strain>
    </source>
</reference>
<dbReference type="OrthoDB" id="3983163at2759"/>
<dbReference type="EMBL" id="ML977044">
    <property type="protein sequence ID" value="KAF1948971.1"/>
    <property type="molecule type" value="Genomic_DNA"/>
</dbReference>
<dbReference type="Pfam" id="PF11093">
    <property type="entry name" value="Mitochondr_Som1"/>
    <property type="match status" value="1"/>
</dbReference>
<dbReference type="AlphaFoldDB" id="A0A6A5T8S7"/>
<dbReference type="Proteomes" id="UP000800035">
    <property type="component" value="Unassembled WGS sequence"/>
</dbReference>
<accession>A0A6A5T8S7</accession>
<proteinExistence type="predicted"/>
<dbReference type="InterPro" id="IPR024645">
    <property type="entry name" value="Mitochondr_Som1"/>
</dbReference>
<name>A0A6A5T8S7_9PLEO</name>
<gene>
    <name evidence="1" type="ORF">CC80DRAFT_497820</name>
</gene>
<protein>
    <recommendedName>
        <fullName evidence="3">Mitochondrial export protein Som1</fullName>
    </recommendedName>
</protein>
<evidence type="ECO:0000313" key="1">
    <source>
        <dbReference type="EMBL" id="KAF1948971.1"/>
    </source>
</evidence>
<organism evidence="1 2">
    <name type="scientific">Byssothecium circinans</name>
    <dbReference type="NCBI Taxonomy" id="147558"/>
    <lineage>
        <taxon>Eukaryota</taxon>
        <taxon>Fungi</taxon>
        <taxon>Dikarya</taxon>
        <taxon>Ascomycota</taxon>
        <taxon>Pezizomycotina</taxon>
        <taxon>Dothideomycetes</taxon>
        <taxon>Pleosporomycetidae</taxon>
        <taxon>Pleosporales</taxon>
        <taxon>Massarineae</taxon>
        <taxon>Massarinaceae</taxon>
        <taxon>Byssothecium</taxon>
    </lineage>
</organism>
<sequence>MAPPLPLIPPSALEAELNTLPSGKPRRPPLVLTDCALKELVQYKCNIDKPVTRGARPVIYCEPVVRLIRQCANGVHVETTAWEGWKAGQERERVLEKKT</sequence>
<evidence type="ECO:0000313" key="2">
    <source>
        <dbReference type="Proteomes" id="UP000800035"/>
    </source>
</evidence>
<dbReference type="GO" id="GO:0042720">
    <property type="term" value="C:mitochondrial inner membrane peptidase complex"/>
    <property type="evidence" value="ECO:0007669"/>
    <property type="project" value="InterPro"/>
</dbReference>
<evidence type="ECO:0008006" key="3">
    <source>
        <dbReference type="Google" id="ProtNLM"/>
    </source>
</evidence>